<proteinExistence type="inferred from homology"/>
<gene>
    <name evidence="16" type="ORF">ACFOKA_08570</name>
</gene>
<evidence type="ECO:0000256" key="11">
    <source>
        <dbReference type="PROSITE-ProRule" id="PRU01360"/>
    </source>
</evidence>
<evidence type="ECO:0000256" key="9">
    <source>
        <dbReference type="ARBA" id="ARBA00023136"/>
    </source>
</evidence>
<evidence type="ECO:0000259" key="14">
    <source>
        <dbReference type="Pfam" id="PF00593"/>
    </source>
</evidence>
<accession>A0ABV7D5K8</accession>
<evidence type="ECO:0000256" key="3">
    <source>
        <dbReference type="ARBA" id="ARBA00022452"/>
    </source>
</evidence>
<reference evidence="17" key="1">
    <citation type="journal article" date="2019" name="Int. J. Syst. Evol. Microbiol.">
        <title>The Global Catalogue of Microorganisms (GCM) 10K type strain sequencing project: providing services to taxonomists for standard genome sequencing and annotation.</title>
        <authorList>
            <consortium name="The Broad Institute Genomics Platform"/>
            <consortium name="The Broad Institute Genome Sequencing Center for Infectious Disease"/>
            <person name="Wu L."/>
            <person name="Ma J."/>
        </authorList>
    </citation>
    <scope>NUCLEOTIDE SEQUENCE [LARGE SCALE GENOMIC DNA]</scope>
    <source>
        <strain evidence="17">KCTC 62164</strain>
    </source>
</reference>
<sequence length="720" mass="78579">MTTKLKTMLFATVGASIMGSVPTFAQTEQSTNDTGMMFEEIVVTARLRKESLQDIPDSITAFSASQIEAAGIDDVQDFIDMTPNIIMREAYRAGVTFITIRGITTGQQGWPPVTYVVDGVKAGTLDAINQGALLDIERIEVLKGPQGALYGAGAIAGAINVITKQPGDTFEGDLKLSYGKGNDIKASGAISGPIVEDKLAFRLAGYYNNNDGLIDSTDGVDLDFEEQATVRGLLVFTPTDNLKIDFRAAYTDITAGAGFQDKLSDVSLLDEFDKDINPGPERSGIIGSEDRQITDLSVKIEWDFGPAILTSVAGYQDIEQHFTNTASWGKTPADGSQTLFGLPLAGADAAAGEFMDEIQDLSDNFETYTLDTRLTSNSDSPLRWVLGLELLERKSDNHLGLGWLVGPNPGTPFLALDRLDKKKDTMWGVYGQINYDLTDKLELTLAGRYDENKYSTGQIVSADDPTPVPTVDPDGNPVDILETKDSKFQPKVQLSYDFTDAFMAYATYAEGFRSGFYNTGNRTLPESTKNYEIGFKSSFMDRRLTLNGALFHTDYSDQQFTTVVATPPFRITTNLPSTNINGVELETAFHVTSSLEIFGSLGYLDAEVADGTAAPATPKWTANAGFQYEQPVTDTIDFTLRTDYRRQGAMYLITGNGFPIEAKDYLDIRAGLITSTWSLKAYVDNVLDTQQATEVAFIAGGYVRGFTKPRSYGLELSYSF</sequence>
<dbReference type="Proteomes" id="UP001595444">
    <property type="component" value="Unassembled WGS sequence"/>
</dbReference>
<evidence type="ECO:0000256" key="5">
    <source>
        <dbReference type="ARBA" id="ARBA00022692"/>
    </source>
</evidence>
<comment type="caution">
    <text evidence="16">The sequence shown here is derived from an EMBL/GenBank/DDBJ whole genome shotgun (WGS) entry which is preliminary data.</text>
</comment>
<keyword evidence="2 11" id="KW-0813">Transport</keyword>
<dbReference type="SUPFAM" id="SSF56935">
    <property type="entry name" value="Porins"/>
    <property type="match status" value="1"/>
</dbReference>
<keyword evidence="6" id="KW-0408">Iron</keyword>
<evidence type="ECO:0000259" key="15">
    <source>
        <dbReference type="Pfam" id="PF07715"/>
    </source>
</evidence>
<feature type="signal peptide" evidence="13">
    <location>
        <begin position="1"/>
        <end position="25"/>
    </location>
</feature>
<feature type="domain" description="TonB-dependent receptor plug" evidence="15">
    <location>
        <begin position="52"/>
        <end position="158"/>
    </location>
</feature>
<dbReference type="InterPro" id="IPR000531">
    <property type="entry name" value="Beta-barrel_TonB"/>
</dbReference>
<keyword evidence="9 11" id="KW-0472">Membrane</keyword>
<dbReference type="InterPro" id="IPR012910">
    <property type="entry name" value="Plug_dom"/>
</dbReference>
<evidence type="ECO:0000313" key="17">
    <source>
        <dbReference type="Proteomes" id="UP001595444"/>
    </source>
</evidence>
<dbReference type="InterPro" id="IPR039426">
    <property type="entry name" value="TonB-dep_rcpt-like"/>
</dbReference>
<keyword evidence="13" id="KW-0732">Signal</keyword>
<evidence type="ECO:0000256" key="2">
    <source>
        <dbReference type="ARBA" id="ARBA00022448"/>
    </source>
</evidence>
<evidence type="ECO:0000256" key="13">
    <source>
        <dbReference type="SAM" id="SignalP"/>
    </source>
</evidence>
<keyword evidence="8 12" id="KW-0798">TonB box</keyword>
<dbReference type="Pfam" id="PF00593">
    <property type="entry name" value="TonB_dep_Rec_b-barrel"/>
    <property type="match status" value="1"/>
</dbReference>
<dbReference type="PROSITE" id="PS52016">
    <property type="entry name" value="TONB_DEPENDENT_REC_3"/>
    <property type="match status" value="1"/>
</dbReference>
<comment type="subcellular location">
    <subcellularLocation>
        <location evidence="1 11">Cell outer membrane</location>
        <topology evidence="1 11">Multi-pass membrane protein</topology>
    </subcellularLocation>
</comment>
<evidence type="ECO:0000256" key="1">
    <source>
        <dbReference type="ARBA" id="ARBA00004571"/>
    </source>
</evidence>
<evidence type="ECO:0000313" key="16">
    <source>
        <dbReference type="EMBL" id="MFC3051957.1"/>
    </source>
</evidence>
<evidence type="ECO:0000256" key="8">
    <source>
        <dbReference type="ARBA" id="ARBA00023077"/>
    </source>
</evidence>
<dbReference type="PANTHER" id="PTHR32552:SF81">
    <property type="entry name" value="TONB-DEPENDENT OUTER MEMBRANE RECEPTOR"/>
    <property type="match status" value="1"/>
</dbReference>
<dbReference type="EMBL" id="JBHRSL010000006">
    <property type="protein sequence ID" value="MFC3051957.1"/>
    <property type="molecule type" value="Genomic_DNA"/>
</dbReference>
<organism evidence="16 17">
    <name type="scientific">Kordiimonas pumila</name>
    <dbReference type="NCBI Taxonomy" id="2161677"/>
    <lineage>
        <taxon>Bacteria</taxon>
        <taxon>Pseudomonadati</taxon>
        <taxon>Pseudomonadota</taxon>
        <taxon>Alphaproteobacteria</taxon>
        <taxon>Kordiimonadales</taxon>
        <taxon>Kordiimonadaceae</taxon>
        <taxon>Kordiimonas</taxon>
    </lineage>
</organism>
<keyword evidence="5 11" id="KW-0812">Transmembrane</keyword>
<evidence type="ECO:0000256" key="10">
    <source>
        <dbReference type="ARBA" id="ARBA00023237"/>
    </source>
</evidence>
<dbReference type="CDD" id="cd01347">
    <property type="entry name" value="ligand_gated_channel"/>
    <property type="match status" value="1"/>
</dbReference>
<keyword evidence="3 11" id="KW-1134">Transmembrane beta strand</keyword>
<feature type="chain" id="PRO_5047263419" evidence="13">
    <location>
        <begin position="26"/>
        <end position="720"/>
    </location>
</feature>
<dbReference type="Gene3D" id="2.40.170.20">
    <property type="entry name" value="TonB-dependent receptor, beta-barrel domain"/>
    <property type="match status" value="1"/>
</dbReference>
<keyword evidence="17" id="KW-1185">Reference proteome</keyword>
<dbReference type="Pfam" id="PF07715">
    <property type="entry name" value="Plug"/>
    <property type="match status" value="1"/>
</dbReference>
<keyword evidence="4" id="KW-0410">Iron transport</keyword>
<dbReference type="InterPro" id="IPR036942">
    <property type="entry name" value="Beta-barrel_TonB_sf"/>
</dbReference>
<evidence type="ECO:0000256" key="4">
    <source>
        <dbReference type="ARBA" id="ARBA00022496"/>
    </source>
</evidence>
<comment type="similarity">
    <text evidence="11 12">Belongs to the TonB-dependent receptor family.</text>
</comment>
<protein>
    <submittedName>
        <fullName evidence="16">TonB-dependent receptor</fullName>
    </submittedName>
</protein>
<evidence type="ECO:0000256" key="6">
    <source>
        <dbReference type="ARBA" id="ARBA00023004"/>
    </source>
</evidence>
<dbReference type="PANTHER" id="PTHR32552">
    <property type="entry name" value="FERRICHROME IRON RECEPTOR-RELATED"/>
    <property type="match status" value="1"/>
</dbReference>
<dbReference type="RefSeq" id="WP_194215373.1">
    <property type="nucleotide sequence ID" value="NZ_CP061205.1"/>
</dbReference>
<name>A0ABV7D5K8_9PROT</name>
<feature type="domain" description="TonB-dependent receptor-like beta-barrel" evidence="14">
    <location>
        <begin position="239"/>
        <end position="686"/>
    </location>
</feature>
<keyword evidence="10 11" id="KW-0998">Cell outer membrane</keyword>
<keyword evidence="7" id="KW-0406">Ion transport</keyword>
<evidence type="ECO:0000256" key="12">
    <source>
        <dbReference type="RuleBase" id="RU003357"/>
    </source>
</evidence>
<evidence type="ECO:0000256" key="7">
    <source>
        <dbReference type="ARBA" id="ARBA00023065"/>
    </source>
</evidence>
<keyword evidence="16" id="KW-0675">Receptor</keyword>